<dbReference type="InterPro" id="IPR057555">
    <property type="entry name" value="SAC9_GBDL_1st"/>
</dbReference>
<evidence type="ECO:0000259" key="4">
    <source>
        <dbReference type="Pfam" id="PF24791"/>
    </source>
</evidence>
<evidence type="ECO:0000259" key="1">
    <source>
        <dbReference type="Pfam" id="PF24765"/>
    </source>
</evidence>
<name>A0ABM0SN40_CAMSA</name>
<feature type="domain" description="SAC9 second GBDL" evidence="2">
    <location>
        <begin position="457"/>
        <end position="654"/>
    </location>
</feature>
<feature type="domain" description="SAC9 first GBDL" evidence="3">
    <location>
        <begin position="1"/>
        <end position="66"/>
    </location>
</feature>
<sequence length="857" mass="93486">MAVTGAGARLHEKDTSSLSLLYDFEELEGQLDFLTRVVAVTFYPAGSVRIPMTLGQIEVLGISLPWIGMFTCERTGGRLAELARKPDEDEIPFSPSSDLNPFAAKSSQTETVSTPVHQKDPFPGNLLDLLTGEDSSSDPFPQPVVDSVASGDNDMLDFLDQAVVEYRGSETVPGGSVPQDKRPKESGVHLYINCLKSLAGPNMGKKLEFVEAMKLEIERLRLNISAAERDRALLSIGIDPATINPNSSYDELYIGRLCRIANALAVMGQASLEDKIIASIGLGKLENNVIDFWNISGIGEGCDGGMCQVRAEVSKSPVGFSTKSSGGESGSVFLCFQCMKKACKFCCAGKGALLLSKSYSRDNANGGGSLTDMFATSIGSDHYICKKCCSSIVLEALIVDYVRVMVSLRRSCRVDTAGREALNEVFGSNIKNHLAVKGHPSPNREDFNFLRQILGQEESLAEFPYASFLHKVETGTDSAPFFSLLTPVNLASSNAYWKAPPSANSVEAVIVLNSLSDVSSVILLVSPCGYSDADAPTVQIWASSDINKEARTLMGKWDVQSLIRSSPELYGPENSGRAPRHIKFAFKNPVRCRIIWVLLRLPRLGSSSVSLDKNINLLSLDENPFAPIPRRASFGATIENDPCLHAKRILVTGNIVTNKTLASLQSVESMSVRNWLDRAPRLNRFLIPLEAERPMENDLVLELYLQPGSPLAAGFRLDAFNAIKPRVTHSPSSDVVDIWDPANIIVEDRQVSPAVLYIQVSVLQEQYKMVTIAEYRLPEARVGTQMYFDFPKQTQARRVSFKLLGDVAAFSDDPAEAGDLSGRASPFAAGLSLANRIKLYYYADPYEVGKWASLSAV</sequence>
<reference evidence="6" key="2">
    <citation type="submission" date="2025-08" db="UniProtKB">
        <authorList>
            <consortium name="RefSeq"/>
        </authorList>
    </citation>
    <scope>IDENTIFICATION</scope>
    <source>
        <tissue evidence="6">Leaf</tissue>
    </source>
</reference>
<keyword evidence="5" id="KW-1185">Reference proteome</keyword>
<dbReference type="Proteomes" id="UP000694864">
    <property type="component" value="Chromosome 7"/>
</dbReference>
<gene>
    <name evidence="6" type="primary">LOC104699944</name>
</gene>
<evidence type="ECO:0000259" key="3">
    <source>
        <dbReference type="Pfam" id="PF24790"/>
    </source>
</evidence>
<dbReference type="PANTHER" id="PTHR46817">
    <property type="entry name" value="PHOSPHOINOSITIDE PHOSPHATASE SAC9-RELATED"/>
    <property type="match status" value="1"/>
</dbReference>
<evidence type="ECO:0000259" key="2">
    <source>
        <dbReference type="Pfam" id="PF24789"/>
    </source>
</evidence>
<dbReference type="Pfam" id="PF24765">
    <property type="entry name" value="SAC9_C"/>
    <property type="match status" value="1"/>
</dbReference>
<evidence type="ECO:0000313" key="5">
    <source>
        <dbReference type="Proteomes" id="UP000694864"/>
    </source>
</evidence>
<proteinExistence type="predicted"/>
<dbReference type="InterPro" id="IPR057554">
    <property type="entry name" value="SAC9_C"/>
</dbReference>
<dbReference type="GeneID" id="104699944"/>
<dbReference type="InterPro" id="IPR057557">
    <property type="entry name" value="SAC9_C8D"/>
</dbReference>
<feature type="domain" description="SAC9 C-terminal" evidence="1">
    <location>
        <begin position="681"/>
        <end position="857"/>
    </location>
</feature>
<evidence type="ECO:0000313" key="6">
    <source>
        <dbReference type="RefSeq" id="XP_010413648.1"/>
    </source>
</evidence>
<protein>
    <submittedName>
        <fullName evidence="6">Probable phosphoinositide phosphatase SAC9</fullName>
    </submittedName>
</protein>
<reference evidence="5" key="1">
    <citation type="journal article" date="2014" name="Nat. Commun.">
        <title>The emerging biofuel crop Camelina sativa retains a highly undifferentiated hexaploid genome structure.</title>
        <authorList>
            <person name="Kagale S."/>
            <person name="Koh C."/>
            <person name="Nixon J."/>
            <person name="Bollina V."/>
            <person name="Clarke W.E."/>
            <person name="Tuteja R."/>
            <person name="Spillane C."/>
            <person name="Robinson S.J."/>
            <person name="Links M.G."/>
            <person name="Clarke C."/>
            <person name="Higgins E.E."/>
            <person name="Huebert T."/>
            <person name="Sharpe A.G."/>
            <person name="Parkin I.A."/>
        </authorList>
    </citation>
    <scope>NUCLEOTIDE SEQUENCE [LARGE SCALE GENOMIC DNA]</scope>
    <source>
        <strain evidence="5">cv. DH55</strain>
    </source>
</reference>
<feature type="domain" description="SAC9 C8D" evidence="4">
    <location>
        <begin position="297"/>
        <end position="396"/>
    </location>
</feature>
<dbReference type="Pfam" id="PF24790">
    <property type="entry name" value="SAC9_GBDL_1st"/>
    <property type="match status" value="1"/>
</dbReference>
<dbReference type="InterPro" id="IPR057553">
    <property type="entry name" value="SAC9_GBDL_2nd"/>
</dbReference>
<dbReference type="Pfam" id="PF24791">
    <property type="entry name" value="SAC9_C8D"/>
    <property type="match status" value="1"/>
</dbReference>
<dbReference type="PANTHER" id="PTHR46817:SF1">
    <property type="entry name" value="SAC DOMAIN-CONTAINING PROTEIN"/>
    <property type="match status" value="1"/>
</dbReference>
<accession>A0ABM0SN40</accession>
<dbReference type="Pfam" id="PF24789">
    <property type="entry name" value="SAC9_GBDL_2nd"/>
    <property type="match status" value="1"/>
</dbReference>
<organism evidence="5 6">
    <name type="scientific">Camelina sativa</name>
    <name type="common">False flax</name>
    <name type="synonym">Myagrum sativum</name>
    <dbReference type="NCBI Taxonomy" id="90675"/>
    <lineage>
        <taxon>Eukaryota</taxon>
        <taxon>Viridiplantae</taxon>
        <taxon>Streptophyta</taxon>
        <taxon>Embryophyta</taxon>
        <taxon>Tracheophyta</taxon>
        <taxon>Spermatophyta</taxon>
        <taxon>Magnoliopsida</taxon>
        <taxon>eudicotyledons</taxon>
        <taxon>Gunneridae</taxon>
        <taxon>Pentapetalae</taxon>
        <taxon>rosids</taxon>
        <taxon>malvids</taxon>
        <taxon>Brassicales</taxon>
        <taxon>Brassicaceae</taxon>
        <taxon>Camelineae</taxon>
        <taxon>Camelina</taxon>
    </lineage>
</organism>
<dbReference type="RefSeq" id="XP_010413648.1">
    <property type="nucleotide sequence ID" value="XM_010415346.2"/>
</dbReference>